<dbReference type="SUPFAM" id="SSF52058">
    <property type="entry name" value="L domain-like"/>
    <property type="match status" value="1"/>
</dbReference>
<evidence type="ECO:0000256" key="10">
    <source>
        <dbReference type="ARBA" id="ARBA00054567"/>
    </source>
</evidence>
<feature type="compositionally biased region" description="Low complexity" evidence="11">
    <location>
        <begin position="431"/>
        <end position="443"/>
    </location>
</feature>
<dbReference type="InterPro" id="IPR051582">
    <property type="entry name" value="LRR_extensin-like_regulator"/>
</dbReference>
<organism evidence="12 13">
    <name type="scientific">Cardamine amara subsp. amara</name>
    <dbReference type="NCBI Taxonomy" id="228776"/>
    <lineage>
        <taxon>Eukaryota</taxon>
        <taxon>Viridiplantae</taxon>
        <taxon>Streptophyta</taxon>
        <taxon>Embryophyta</taxon>
        <taxon>Tracheophyta</taxon>
        <taxon>Spermatophyta</taxon>
        <taxon>Magnoliopsida</taxon>
        <taxon>eudicotyledons</taxon>
        <taxon>Gunneridae</taxon>
        <taxon>Pentapetalae</taxon>
        <taxon>rosids</taxon>
        <taxon>malvids</taxon>
        <taxon>Brassicales</taxon>
        <taxon>Brassicaceae</taxon>
        <taxon>Cardamineae</taxon>
        <taxon>Cardamine</taxon>
    </lineage>
</organism>
<comment type="function">
    <text evidence="10">Modulates cell morphogenesis by regulating cell wall formation and assembly, and/or growth polarization.</text>
</comment>
<dbReference type="AlphaFoldDB" id="A0ABD1B2H2"/>
<keyword evidence="8" id="KW-0379">Hydroxylation</keyword>
<dbReference type="InterPro" id="IPR032675">
    <property type="entry name" value="LRR_dom_sf"/>
</dbReference>
<evidence type="ECO:0000256" key="7">
    <source>
        <dbReference type="ARBA" id="ARBA00023180"/>
    </source>
</evidence>
<protein>
    <recommendedName>
        <fullName evidence="9">Cell wall hydroxyproline-rich glycoprotein</fullName>
    </recommendedName>
</protein>
<keyword evidence="6" id="KW-0677">Repeat</keyword>
<dbReference type="PANTHER" id="PTHR32093">
    <property type="entry name" value="LEUCINE-RICH REPEAT EXTENSIN-LIKE PROTEIN 3-RELATED"/>
    <property type="match status" value="1"/>
</dbReference>
<dbReference type="InterPro" id="IPR001611">
    <property type="entry name" value="Leu-rich_rpt"/>
</dbReference>
<evidence type="ECO:0000256" key="6">
    <source>
        <dbReference type="ARBA" id="ARBA00022737"/>
    </source>
</evidence>
<dbReference type="PRINTS" id="PR01217">
    <property type="entry name" value="PRICHEXTENSN"/>
</dbReference>
<dbReference type="PANTHER" id="PTHR32093:SF117">
    <property type="entry name" value="LEUCINE-RICH REPEAT EXTENSIN-LIKE PROTEIN 7"/>
    <property type="match status" value="1"/>
</dbReference>
<dbReference type="FunFam" id="3.80.10.10:FF:000631">
    <property type="entry name" value="Leucine-rich repeat extensin-like protein 5"/>
    <property type="match status" value="1"/>
</dbReference>
<dbReference type="Gene3D" id="3.80.10.10">
    <property type="entry name" value="Ribonuclease Inhibitor"/>
    <property type="match status" value="2"/>
</dbReference>
<keyword evidence="4" id="KW-0433">Leucine-rich repeat</keyword>
<keyword evidence="13" id="KW-1185">Reference proteome</keyword>
<name>A0ABD1B2H2_CARAN</name>
<evidence type="ECO:0000313" key="13">
    <source>
        <dbReference type="Proteomes" id="UP001558713"/>
    </source>
</evidence>
<accession>A0ABD1B2H2</accession>
<keyword evidence="2" id="KW-0134">Cell wall</keyword>
<reference evidence="12 13" key="1">
    <citation type="submission" date="2024-04" db="EMBL/GenBank/DDBJ databases">
        <title>Genome assembly C_amara_ONT_v2.</title>
        <authorList>
            <person name="Yant L."/>
            <person name="Moore C."/>
            <person name="Slenker M."/>
        </authorList>
    </citation>
    <scope>NUCLEOTIDE SEQUENCE [LARGE SCALE GENOMIC DNA]</scope>
    <source>
        <tissue evidence="12">Leaf</tissue>
    </source>
</reference>
<dbReference type="Pfam" id="PF00560">
    <property type="entry name" value="LRR_1"/>
    <property type="match status" value="2"/>
</dbReference>
<dbReference type="Pfam" id="PF13855">
    <property type="entry name" value="LRR_8"/>
    <property type="match status" value="1"/>
</dbReference>
<evidence type="ECO:0000256" key="4">
    <source>
        <dbReference type="ARBA" id="ARBA00022614"/>
    </source>
</evidence>
<sequence length="453" mass="50116">MRIYQPILSSFSTVVLLYISVFTAGAPGGSRQLLFSPDNPITVPPYLIFENVRLERAYVALQAWKRAIISDPWNLTSNWFGSRVCDYNGVVCSLSLDDPSIKTVSGVDLNHGDIAGHLPEELGLLTDIALFHVNSNRFCGTLPIGFSQLSLLFELDLSNNRFAGKFPEVVIGLPKLKYLDLRYNEFEGALPESLFDKDLDALFLNSNRFVSKIPVNMGNSPVSVLVLASNRFEGCLPTSFGNMGKTLNEIILMDNGLQSCLPNDMGLLQNVTVLDISYNWLVGELPESMGKMENLEVLNVERNMLSGVIPEELCLLENLRDFRYGSNYFTGEPFTCRSLENYNNTMNCLKDEREQRSMMECKVFLSRPIDCDSYKCSPVTPCYSPPPPQISPLPPPPALAPSPNPPPLSPPPPARPCPPIYSPPPPPPQLPQSDQQPAAQSPQKNSSLSPSMN</sequence>
<evidence type="ECO:0000256" key="2">
    <source>
        <dbReference type="ARBA" id="ARBA00022512"/>
    </source>
</evidence>
<keyword evidence="3" id="KW-0964">Secreted</keyword>
<proteinExistence type="predicted"/>
<dbReference type="Proteomes" id="UP001558713">
    <property type="component" value="Unassembled WGS sequence"/>
</dbReference>
<evidence type="ECO:0000256" key="3">
    <source>
        <dbReference type="ARBA" id="ARBA00022525"/>
    </source>
</evidence>
<evidence type="ECO:0000256" key="9">
    <source>
        <dbReference type="ARBA" id="ARBA00041871"/>
    </source>
</evidence>
<keyword evidence="5" id="KW-0732">Signal</keyword>
<evidence type="ECO:0000256" key="5">
    <source>
        <dbReference type="ARBA" id="ARBA00022729"/>
    </source>
</evidence>
<dbReference type="FunFam" id="3.80.10.10:FF:000224">
    <property type="entry name" value="Leucine-rich repeat extensin-like protein 1"/>
    <property type="match status" value="1"/>
</dbReference>
<dbReference type="EMBL" id="JBANAX010000362">
    <property type="protein sequence ID" value="KAL1212663.1"/>
    <property type="molecule type" value="Genomic_DNA"/>
</dbReference>
<feature type="compositionally biased region" description="Polar residues" evidence="11">
    <location>
        <begin position="444"/>
        <end position="453"/>
    </location>
</feature>
<evidence type="ECO:0000256" key="11">
    <source>
        <dbReference type="SAM" id="MobiDB-lite"/>
    </source>
</evidence>
<feature type="compositionally biased region" description="Pro residues" evidence="11">
    <location>
        <begin position="387"/>
        <end position="430"/>
    </location>
</feature>
<comment type="subcellular location">
    <subcellularLocation>
        <location evidence="1">Secreted</location>
        <location evidence="1">Cell wall</location>
    </subcellularLocation>
</comment>
<evidence type="ECO:0000313" key="12">
    <source>
        <dbReference type="EMBL" id="KAL1212663.1"/>
    </source>
</evidence>
<evidence type="ECO:0000256" key="1">
    <source>
        <dbReference type="ARBA" id="ARBA00004191"/>
    </source>
</evidence>
<gene>
    <name evidence="12" type="ORF">V5N11_021222</name>
</gene>
<keyword evidence="7" id="KW-0325">Glycoprotein</keyword>
<evidence type="ECO:0000256" key="8">
    <source>
        <dbReference type="ARBA" id="ARBA00023278"/>
    </source>
</evidence>
<comment type="caution">
    <text evidence="12">The sequence shown here is derived from an EMBL/GenBank/DDBJ whole genome shotgun (WGS) entry which is preliminary data.</text>
</comment>
<feature type="region of interest" description="Disordered" evidence="11">
    <location>
        <begin position="387"/>
        <end position="453"/>
    </location>
</feature>